<dbReference type="InterPro" id="IPR038081">
    <property type="entry name" value="CalX-like_sf"/>
</dbReference>
<dbReference type="Gene3D" id="2.60.40.2030">
    <property type="match status" value="1"/>
</dbReference>
<evidence type="ECO:0000256" key="4">
    <source>
        <dbReference type="SAM" id="MobiDB-lite"/>
    </source>
</evidence>
<gene>
    <name evidence="7" type="ORF">N825_27420</name>
</gene>
<dbReference type="Proteomes" id="UP000019486">
    <property type="component" value="Unassembled WGS sequence"/>
</dbReference>
<feature type="domain" description="Calx-beta" evidence="5">
    <location>
        <begin position="224"/>
        <end position="308"/>
    </location>
</feature>
<keyword evidence="3" id="KW-0106">Calcium</keyword>
<dbReference type="PROSITE" id="PS00330">
    <property type="entry name" value="HEMOLYSIN_CALCIUM"/>
    <property type="match status" value="1"/>
</dbReference>
<feature type="region of interest" description="Disordered" evidence="4">
    <location>
        <begin position="321"/>
        <end position="359"/>
    </location>
</feature>
<dbReference type="STRING" id="1385369.N825_27420"/>
<dbReference type="GO" id="GO:0004930">
    <property type="term" value="F:G protein-coupled receptor activity"/>
    <property type="evidence" value="ECO:0007669"/>
    <property type="project" value="InterPro"/>
</dbReference>
<evidence type="ECO:0000313" key="7">
    <source>
        <dbReference type="EMBL" id="EWY41491.1"/>
    </source>
</evidence>
<protein>
    <recommendedName>
        <fullName evidence="9">Calx-beta domain-containing protein</fullName>
    </recommendedName>
</protein>
<accession>W9H9R3</accession>
<dbReference type="AlphaFoldDB" id="W9H9R3"/>
<dbReference type="InterPro" id="IPR025282">
    <property type="entry name" value="DUF4214"/>
</dbReference>
<feature type="compositionally biased region" description="Polar residues" evidence="4">
    <location>
        <begin position="328"/>
        <end position="341"/>
    </location>
</feature>
<comment type="caution">
    <text evidence="7">The sequence shown here is derived from an EMBL/GenBank/DDBJ whole genome shotgun (WGS) entry which is preliminary data.</text>
</comment>
<dbReference type="Pfam" id="PF13946">
    <property type="entry name" value="DUF4214"/>
    <property type="match status" value="2"/>
</dbReference>
<dbReference type="PANTHER" id="PTHR46682:SF1">
    <property type="entry name" value="ADHESION G-PROTEIN COUPLED RECEPTOR V1"/>
    <property type="match status" value="1"/>
</dbReference>
<dbReference type="Gene3D" id="1.10.3130.20">
    <property type="entry name" value="Phycobilisome linker domain"/>
    <property type="match status" value="2"/>
</dbReference>
<dbReference type="InterPro" id="IPR001343">
    <property type="entry name" value="Hemolysn_Ca-bd"/>
</dbReference>
<keyword evidence="2" id="KW-0677">Repeat</keyword>
<organism evidence="7 8">
    <name type="scientific">Skermanella stibiiresistens SB22</name>
    <dbReference type="NCBI Taxonomy" id="1385369"/>
    <lineage>
        <taxon>Bacteria</taxon>
        <taxon>Pseudomonadati</taxon>
        <taxon>Pseudomonadota</taxon>
        <taxon>Alphaproteobacteria</taxon>
        <taxon>Rhodospirillales</taxon>
        <taxon>Azospirillaceae</taxon>
        <taxon>Skermanella</taxon>
    </lineage>
</organism>
<evidence type="ECO:0000259" key="5">
    <source>
        <dbReference type="Pfam" id="PF03160"/>
    </source>
</evidence>
<dbReference type="SUPFAM" id="SSF51120">
    <property type="entry name" value="beta-Roll"/>
    <property type="match status" value="1"/>
</dbReference>
<dbReference type="Pfam" id="PF00353">
    <property type="entry name" value="HemolysinCabind"/>
    <property type="match status" value="1"/>
</dbReference>
<dbReference type="SUPFAM" id="SSF141072">
    <property type="entry name" value="CalX-like"/>
    <property type="match status" value="1"/>
</dbReference>
<proteinExistence type="predicted"/>
<dbReference type="GO" id="GO:0016020">
    <property type="term" value="C:membrane"/>
    <property type="evidence" value="ECO:0007669"/>
    <property type="project" value="InterPro"/>
</dbReference>
<evidence type="ECO:0000256" key="1">
    <source>
        <dbReference type="ARBA" id="ARBA00022729"/>
    </source>
</evidence>
<keyword evidence="8" id="KW-1185">Reference proteome</keyword>
<evidence type="ECO:0008006" key="9">
    <source>
        <dbReference type="Google" id="ProtNLM"/>
    </source>
</evidence>
<dbReference type="InterPro" id="IPR011049">
    <property type="entry name" value="Serralysin-like_metalloprot_C"/>
</dbReference>
<dbReference type="InterPro" id="IPR038255">
    <property type="entry name" value="PBS_linker_sf"/>
</dbReference>
<reference evidence="7 8" key="1">
    <citation type="submission" date="2013-08" db="EMBL/GenBank/DDBJ databases">
        <title>The genome sequence of Skermanella stibiiresistens.</title>
        <authorList>
            <person name="Zhu W."/>
            <person name="Wang G."/>
        </authorList>
    </citation>
    <scope>NUCLEOTIDE SEQUENCE [LARGE SCALE GENOMIC DNA]</scope>
    <source>
        <strain evidence="7 8">SB22</strain>
    </source>
</reference>
<feature type="domain" description="DUF4214" evidence="6">
    <location>
        <begin position="574"/>
        <end position="640"/>
    </location>
</feature>
<evidence type="ECO:0000313" key="8">
    <source>
        <dbReference type="Proteomes" id="UP000019486"/>
    </source>
</evidence>
<evidence type="ECO:0000256" key="3">
    <source>
        <dbReference type="ARBA" id="ARBA00022837"/>
    </source>
</evidence>
<keyword evidence="1" id="KW-0732">Signal</keyword>
<dbReference type="EMBL" id="AVFL01000004">
    <property type="protein sequence ID" value="EWY41491.1"/>
    <property type="molecule type" value="Genomic_DNA"/>
</dbReference>
<sequence>MTVTAPVQGSQVFQISVDYTPTAIFGGAAHGITDIVFTEPAGDAANGNGFRFSDFRFQFTNDLGVPVDGFVLYNANESPPATPDVGSPHPTNYAHFHGVEENTFAPLESRVLLQDFVTPANFGPVGTTSPEIPTYSAPGQIQASGTIQNGQTINGASMTLHQGENTGVNDSFHIAFFPILDSGQELLAMSAGELTLAEGTEGTTTTYTFTALRGGASDAINANTTTVDYSIVPTGTAPVDASDFVAGTSLQGTLTFAPGENSKTIDIVVAGDSVHEGNETFVVTLSNPSGAAVVVDAGAATGTVTDDDPDVRNLTDGNDQWPGPAFPSASNGGNETINGLTGNDVITPGAGDDTIDGGPGFDTAVWSSARQYTAISISPGAADTVTGPDGTDTATNIESFVFLDGQYIADATHPAAQVHRLYDAALDRAPDMDGLKAWTNALTSNSQTLQQVANGFTTSAEFQQRYGDLDNGGFVTLLYQNVLDRAPDAPGLAAWQGALNAGMTRAEALVGFSESPENVQRSGVTTDNGLWLRDDQAATIARLYDSVFDRLPDPGGLGAWKGAVQSGLAYQQVAEGFTNSAEFQEAYGTLDNAGFVRQLYLNVLDREADPGGFAAWKGALDAGVGRASVVLDFSESREHQIHLAGQIDDGIWLL</sequence>
<dbReference type="Pfam" id="PF03160">
    <property type="entry name" value="Calx-beta"/>
    <property type="match status" value="1"/>
</dbReference>
<dbReference type="InterPro" id="IPR026919">
    <property type="entry name" value="ADGRV1"/>
</dbReference>
<dbReference type="InterPro" id="IPR003644">
    <property type="entry name" value="Calx_beta"/>
</dbReference>
<name>W9H9R3_9PROT</name>
<feature type="domain" description="DUF4214" evidence="6">
    <location>
        <begin position="453"/>
        <end position="520"/>
    </location>
</feature>
<evidence type="ECO:0000259" key="6">
    <source>
        <dbReference type="Pfam" id="PF13946"/>
    </source>
</evidence>
<dbReference type="InterPro" id="IPR018511">
    <property type="entry name" value="Hemolysin-typ_Ca-bd_CS"/>
</dbReference>
<dbReference type="PANTHER" id="PTHR46682">
    <property type="entry name" value="ADHESION G-PROTEIN COUPLED RECEPTOR V1"/>
    <property type="match status" value="1"/>
</dbReference>
<evidence type="ECO:0000256" key="2">
    <source>
        <dbReference type="ARBA" id="ARBA00022737"/>
    </source>
</evidence>
<dbReference type="GO" id="GO:0005509">
    <property type="term" value="F:calcium ion binding"/>
    <property type="evidence" value="ECO:0007669"/>
    <property type="project" value="InterPro"/>
</dbReference>